<keyword evidence="3" id="KW-1185">Reference proteome</keyword>
<accession>K0ZIT5</accession>
<dbReference type="HOGENOM" id="CLU_2152927_0_0_11"/>
<dbReference type="EMBL" id="AGWQ01000003">
    <property type="protein sequence ID" value="EJZ87625.1"/>
    <property type="molecule type" value="Genomic_DNA"/>
</dbReference>
<feature type="compositionally biased region" description="Polar residues" evidence="1">
    <location>
        <begin position="16"/>
        <end position="41"/>
    </location>
</feature>
<evidence type="ECO:0000313" key="3">
    <source>
        <dbReference type="Proteomes" id="UP000003994"/>
    </source>
</evidence>
<evidence type="ECO:0000313" key="2">
    <source>
        <dbReference type="EMBL" id="EJZ87625.1"/>
    </source>
</evidence>
<comment type="caution">
    <text evidence="2">The sequence shown here is derived from an EMBL/GenBank/DDBJ whole genome shotgun (WGS) entry which is preliminary data.</text>
</comment>
<dbReference type="Proteomes" id="UP000003994">
    <property type="component" value="Unassembled WGS sequence"/>
</dbReference>
<gene>
    <name evidence="2" type="ORF">HMPREF9241_00253</name>
</gene>
<reference evidence="2 3" key="1">
    <citation type="submission" date="2012-07" db="EMBL/GenBank/DDBJ databases">
        <title>The Genome Sequence of Actinomyces turicensis ACS-279-V-COL4.</title>
        <authorList>
            <consortium name="The Broad Institute Genome Sequencing Platform"/>
            <person name="Earl A."/>
            <person name="Ward D."/>
            <person name="Feldgarden M."/>
            <person name="Gevers D."/>
            <person name="Saerens B."/>
            <person name="Vaneechoutte M."/>
            <person name="Walker B."/>
            <person name="Young S.K."/>
            <person name="Zeng Q."/>
            <person name="Gargeya S."/>
            <person name="Fitzgerald M."/>
            <person name="Haas B."/>
            <person name="Abouelleil A."/>
            <person name="Alvarado L."/>
            <person name="Arachchi H.M."/>
            <person name="Berlin A."/>
            <person name="Chapman S.B."/>
            <person name="Goldberg J."/>
            <person name="Griggs A."/>
            <person name="Gujja S."/>
            <person name="Hansen M."/>
            <person name="Howarth C."/>
            <person name="Imamovic A."/>
            <person name="Larimer J."/>
            <person name="McCowen C."/>
            <person name="Montmayeur A."/>
            <person name="Murphy C."/>
            <person name="Neiman D."/>
            <person name="Pearson M."/>
            <person name="Priest M."/>
            <person name="Roberts A."/>
            <person name="Saif S."/>
            <person name="Shea T."/>
            <person name="Sisk P."/>
            <person name="Sykes S."/>
            <person name="Wortman J."/>
            <person name="Nusbaum C."/>
            <person name="Birren B."/>
        </authorList>
    </citation>
    <scope>NUCLEOTIDE SEQUENCE [LARGE SCALE GENOMIC DNA]</scope>
    <source>
        <strain evidence="2 3">ACS-279-V-Col4</strain>
    </source>
</reference>
<dbReference type="STRING" id="883077.HMPREF9241_00253"/>
<evidence type="ECO:0000256" key="1">
    <source>
        <dbReference type="SAM" id="MobiDB-lite"/>
    </source>
</evidence>
<proteinExistence type="predicted"/>
<feature type="region of interest" description="Disordered" evidence="1">
    <location>
        <begin position="1"/>
        <end position="42"/>
    </location>
</feature>
<name>K0ZIT5_9ACTO</name>
<protein>
    <submittedName>
        <fullName evidence="2">Uncharacterized protein</fullName>
    </submittedName>
</protein>
<dbReference type="Gene3D" id="6.10.180.30">
    <property type="match status" value="1"/>
</dbReference>
<sequence length="111" mass="12036">MTKPQPRRSALAGHSVITQTQTEAKPRAQTPTPKTHSSGIQKITVRVDEKVADEARGLFIASLANNGPTTWSKWVEQALIAYNTQARARLHAPVPPRQIGTLPVGPRGPIN</sequence>
<dbReference type="AlphaFoldDB" id="K0ZIT5"/>
<organism evidence="2 3">
    <name type="scientific">Schaalia turicensis ACS-279-V-Col4</name>
    <dbReference type="NCBI Taxonomy" id="883077"/>
    <lineage>
        <taxon>Bacteria</taxon>
        <taxon>Bacillati</taxon>
        <taxon>Actinomycetota</taxon>
        <taxon>Actinomycetes</taxon>
        <taxon>Actinomycetales</taxon>
        <taxon>Actinomycetaceae</taxon>
        <taxon>Schaalia</taxon>
    </lineage>
</organism>